<dbReference type="InterPro" id="IPR005482">
    <property type="entry name" value="Biotin_COase_C"/>
</dbReference>
<dbReference type="GO" id="GO:0046872">
    <property type="term" value="F:metal ion binding"/>
    <property type="evidence" value="ECO:0007669"/>
    <property type="project" value="InterPro"/>
</dbReference>
<feature type="domain" description="ATP-grasp" evidence="9">
    <location>
        <begin position="112"/>
        <end position="315"/>
    </location>
</feature>
<keyword evidence="5" id="KW-0092">Biotin</keyword>
<dbReference type="Pfam" id="PF02786">
    <property type="entry name" value="CPSase_L_D2"/>
    <property type="match status" value="1"/>
</dbReference>
<dbReference type="InterPro" id="IPR005479">
    <property type="entry name" value="CPAse_ATP-bd"/>
</dbReference>
<dbReference type="SMART" id="SM00878">
    <property type="entry name" value="Biotin_carb_C"/>
    <property type="match status" value="1"/>
</dbReference>
<dbReference type="InterPro" id="IPR005481">
    <property type="entry name" value="BC-like_N"/>
</dbReference>
<dbReference type="Pfam" id="PF00364">
    <property type="entry name" value="Biotin_lipoyl"/>
    <property type="match status" value="1"/>
</dbReference>
<keyword evidence="2" id="KW-0436">Ligase</keyword>
<name>A0A2T0ZWJ2_9ACTN</name>
<dbReference type="PROSITE" id="PS00188">
    <property type="entry name" value="BIOTIN"/>
    <property type="match status" value="1"/>
</dbReference>
<dbReference type="InterPro" id="IPR050856">
    <property type="entry name" value="Biotin_carboxylase_complex"/>
</dbReference>
<evidence type="ECO:0000256" key="2">
    <source>
        <dbReference type="ARBA" id="ARBA00022598"/>
    </source>
</evidence>
<dbReference type="InterPro" id="IPR011054">
    <property type="entry name" value="Rudment_hybrid_motif"/>
</dbReference>
<feature type="domain" description="Biotin carboxylation" evidence="10">
    <location>
        <begin position="6"/>
        <end position="451"/>
    </location>
</feature>
<keyword evidence="4 7" id="KW-0067">ATP-binding</keyword>
<dbReference type="PANTHER" id="PTHR18866">
    <property type="entry name" value="CARBOXYLASE:PYRUVATE/ACETYL-COA/PROPIONYL-COA CARBOXYLASE"/>
    <property type="match status" value="1"/>
</dbReference>
<dbReference type="SUPFAM" id="SSF52440">
    <property type="entry name" value="PreATP-grasp domain"/>
    <property type="match status" value="1"/>
</dbReference>
<feature type="domain" description="Lipoyl-binding" evidence="8">
    <location>
        <begin position="574"/>
        <end position="655"/>
    </location>
</feature>
<dbReference type="Gene3D" id="3.30.470.20">
    <property type="entry name" value="ATP-grasp fold, B domain"/>
    <property type="match status" value="1"/>
</dbReference>
<dbReference type="FunFam" id="3.40.50.20:FF:000010">
    <property type="entry name" value="Propionyl-CoA carboxylase subunit alpha"/>
    <property type="match status" value="1"/>
</dbReference>
<dbReference type="InterPro" id="IPR011761">
    <property type="entry name" value="ATP-grasp"/>
</dbReference>
<evidence type="ECO:0000313" key="12">
    <source>
        <dbReference type="Proteomes" id="UP000237752"/>
    </source>
</evidence>
<dbReference type="InterPro" id="IPR048429">
    <property type="entry name" value="MCC_alpha_BT"/>
</dbReference>
<evidence type="ECO:0000256" key="5">
    <source>
        <dbReference type="ARBA" id="ARBA00023267"/>
    </source>
</evidence>
<evidence type="ECO:0000256" key="7">
    <source>
        <dbReference type="PROSITE-ProRule" id="PRU00409"/>
    </source>
</evidence>
<dbReference type="InterPro" id="IPR016185">
    <property type="entry name" value="PreATP-grasp_dom_sf"/>
</dbReference>
<comment type="cofactor">
    <cofactor evidence="1">
        <name>biotin</name>
        <dbReference type="ChEBI" id="CHEBI:57586"/>
    </cofactor>
</comment>
<evidence type="ECO:0000259" key="10">
    <source>
        <dbReference type="PROSITE" id="PS50979"/>
    </source>
</evidence>
<comment type="catalytic activity">
    <reaction evidence="6">
        <text>N(6)-biotinyl-L-lysyl-[protein] + hydrogencarbonate + ATP = N(6)-carboxybiotinyl-L-lysyl-[protein] + ADP + phosphate + H(+)</text>
        <dbReference type="Rhea" id="RHEA:13501"/>
        <dbReference type="Rhea" id="RHEA-COMP:10505"/>
        <dbReference type="Rhea" id="RHEA-COMP:10506"/>
        <dbReference type="ChEBI" id="CHEBI:15378"/>
        <dbReference type="ChEBI" id="CHEBI:17544"/>
        <dbReference type="ChEBI" id="CHEBI:30616"/>
        <dbReference type="ChEBI" id="CHEBI:43474"/>
        <dbReference type="ChEBI" id="CHEBI:83144"/>
        <dbReference type="ChEBI" id="CHEBI:83145"/>
        <dbReference type="ChEBI" id="CHEBI:456216"/>
        <dbReference type="EC" id="6.3.4.14"/>
    </reaction>
    <physiologicalReaction direction="left-to-right" evidence="6">
        <dbReference type="Rhea" id="RHEA:13502"/>
    </physiologicalReaction>
</comment>
<gene>
    <name evidence="11" type="ORF">CLV47_11413</name>
</gene>
<evidence type="ECO:0000313" key="11">
    <source>
        <dbReference type="EMBL" id="PRZ40716.1"/>
    </source>
</evidence>
<dbReference type="PANTHER" id="PTHR18866:SF126">
    <property type="entry name" value="BIOTIN CARBOXYLASE"/>
    <property type="match status" value="1"/>
</dbReference>
<dbReference type="GO" id="GO:0004075">
    <property type="term" value="F:biotin carboxylase activity"/>
    <property type="evidence" value="ECO:0007669"/>
    <property type="project" value="UniProtKB-EC"/>
</dbReference>
<dbReference type="AlphaFoldDB" id="A0A2T0ZWJ2"/>
<sequence length="665" mass="71567">MTTPQRIERILVANRGEIARRVFATCRTMGISTVAVFSDADEDAPFVAEADLSVHLPGATPSETYLRTDLILAAAKSTGATAIHPGYGFLSENAAFAQAVSDAGLVWIGPPPESIKVMGSKIESKRMMADSGVPILDKLNPADVTDDDLPVLVKASAGGGGRGMRIVETLDRLKDQIASAQQEAGSAFGDDTVFCERYIPTGHHIEVQLMADQHGTIWAVGERECSIQRRYQKVVEEAPSPLVERISGMREELFEAARAAAKTISYVGAGTVEFLADDDGHFYFLEMNTRLQVEHPVTECTSGLDLVRLQIEVAQGERLEGEPSPSRGSSIEVRLYAEDPAHDYQPQAGVMRAFEVPAVQREFGVLDRAGVRLDSGVVAGSVIGTDYDPMLAKVISWAPTRTESAAILADALRRAKLHGVTTNRDSLVRILTHPAFVAGDTDTSFLTKYADQVLALVYDERDATLAGFAAALAYRAGLHGRSPVNGTLPQGWRNVLGEPIADIFTVSGQEVAIRYMPERSGPVLEGRDDVRVLAYDAERVLAEVAGVRQTLEVTRYDSLFYVSGPRGTTTLQRHPRFVDPADQVAEGSLIAPMPGSVLRIACAVGDPVVSGQPLMWLEAMKMEHQIVAPYDGVITEILVEVSTQVDVGTALAVVEKTAEDAGAAS</sequence>
<dbReference type="SUPFAM" id="SSF51246">
    <property type="entry name" value="Rudiment single hybrid motif"/>
    <property type="match status" value="1"/>
</dbReference>
<keyword evidence="12" id="KW-1185">Reference proteome</keyword>
<dbReference type="OrthoDB" id="9760256at2"/>
<keyword evidence="3 7" id="KW-0547">Nucleotide-binding</keyword>
<dbReference type="InterPro" id="IPR011764">
    <property type="entry name" value="Biotin_carboxylation_dom"/>
</dbReference>
<dbReference type="PROSITE" id="PS50979">
    <property type="entry name" value="BC"/>
    <property type="match status" value="1"/>
</dbReference>
<protein>
    <submittedName>
        <fullName evidence="11">Propionyl-CoA carboxylase alpha chain</fullName>
    </submittedName>
</protein>
<dbReference type="FunFam" id="2.40.50.100:FF:000003">
    <property type="entry name" value="Acetyl-CoA carboxylase biotin carboxyl carrier protein"/>
    <property type="match status" value="1"/>
</dbReference>
<dbReference type="PROSITE" id="PS50968">
    <property type="entry name" value="BIOTINYL_LIPOYL"/>
    <property type="match status" value="1"/>
</dbReference>
<dbReference type="SUPFAM" id="SSF56059">
    <property type="entry name" value="Glutathione synthetase ATP-binding domain-like"/>
    <property type="match status" value="1"/>
</dbReference>
<dbReference type="Proteomes" id="UP000237752">
    <property type="component" value="Unassembled WGS sequence"/>
</dbReference>
<evidence type="ECO:0000259" key="9">
    <source>
        <dbReference type="PROSITE" id="PS50975"/>
    </source>
</evidence>
<dbReference type="RefSeq" id="WP_106349899.1">
    <property type="nucleotide sequence ID" value="NZ_PVUE01000014.1"/>
</dbReference>
<dbReference type="InterPro" id="IPR000089">
    <property type="entry name" value="Biotin_lipoyl"/>
</dbReference>
<dbReference type="PROSITE" id="PS50975">
    <property type="entry name" value="ATP_GRASP"/>
    <property type="match status" value="1"/>
</dbReference>
<dbReference type="Pfam" id="PF02785">
    <property type="entry name" value="Biotin_carb_C"/>
    <property type="match status" value="1"/>
</dbReference>
<comment type="caution">
    <text evidence="11">The sequence shown here is derived from an EMBL/GenBank/DDBJ whole genome shotgun (WGS) entry which is preliminary data.</text>
</comment>
<evidence type="ECO:0000256" key="6">
    <source>
        <dbReference type="ARBA" id="ARBA00048501"/>
    </source>
</evidence>
<evidence type="ECO:0000256" key="1">
    <source>
        <dbReference type="ARBA" id="ARBA00001953"/>
    </source>
</evidence>
<organism evidence="11 12">
    <name type="scientific">Antricoccus suffuscus</name>
    <dbReference type="NCBI Taxonomy" id="1629062"/>
    <lineage>
        <taxon>Bacteria</taxon>
        <taxon>Bacillati</taxon>
        <taxon>Actinomycetota</taxon>
        <taxon>Actinomycetes</taxon>
        <taxon>Geodermatophilales</taxon>
        <taxon>Antricoccaceae</taxon>
        <taxon>Antricoccus</taxon>
    </lineage>
</organism>
<evidence type="ECO:0000259" key="8">
    <source>
        <dbReference type="PROSITE" id="PS50968"/>
    </source>
</evidence>
<dbReference type="InterPro" id="IPR001882">
    <property type="entry name" value="Biotin_BS"/>
</dbReference>
<reference evidence="11 12" key="1">
    <citation type="submission" date="2018-03" db="EMBL/GenBank/DDBJ databases">
        <title>Genomic Encyclopedia of Archaeal and Bacterial Type Strains, Phase II (KMG-II): from individual species to whole genera.</title>
        <authorList>
            <person name="Goeker M."/>
        </authorList>
    </citation>
    <scope>NUCLEOTIDE SEQUENCE [LARGE SCALE GENOMIC DNA]</scope>
    <source>
        <strain evidence="11 12">DSM 100065</strain>
    </source>
</reference>
<dbReference type="Gene3D" id="2.40.50.100">
    <property type="match status" value="1"/>
</dbReference>
<dbReference type="Gene3D" id="3.40.50.20">
    <property type="match status" value="1"/>
</dbReference>
<dbReference type="Pfam" id="PF00289">
    <property type="entry name" value="Biotin_carb_N"/>
    <property type="match status" value="1"/>
</dbReference>
<dbReference type="GO" id="GO:0005524">
    <property type="term" value="F:ATP binding"/>
    <property type="evidence" value="ECO:0007669"/>
    <property type="project" value="UniProtKB-UniRule"/>
</dbReference>
<evidence type="ECO:0000256" key="4">
    <source>
        <dbReference type="ARBA" id="ARBA00022840"/>
    </source>
</evidence>
<dbReference type="InterPro" id="IPR011053">
    <property type="entry name" value="Single_hybrid_motif"/>
</dbReference>
<dbReference type="SUPFAM" id="SSF51230">
    <property type="entry name" value="Single hybrid motif"/>
    <property type="match status" value="1"/>
</dbReference>
<proteinExistence type="predicted"/>
<dbReference type="EMBL" id="PVUE01000014">
    <property type="protein sequence ID" value="PRZ40716.1"/>
    <property type="molecule type" value="Genomic_DNA"/>
</dbReference>
<accession>A0A2T0ZWJ2</accession>
<dbReference type="CDD" id="cd06850">
    <property type="entry name" value="biotinyl_domain"/>
    <property type="match status" value="1"/>
</dbReference>
<dbReference type="PROSITE" id="PS00867">
    <property type="entry name" value="CPSASE_2"/>
    <property type="match status" value="1"/>
</dbReference>
<dbReference type="InterPro" id="IPR013815">
    <property type="entry name" value="ATP_grasp_subdomain_1"/>
</dbReference>
<dbReference type="Gene3D" id="3.30.1490.20">
    <property type="entry name" value="ATP-grasp fold, A domain"/>
    <property type="match status" value="1"/>
</dbReference>
<dbReference type="Pfam" id="PF21139">
    <property type="entry name" value="BT_MCC_alpha"/>
    <property type="match status" value="1"/>
</dbReference>
<evidence type="ECO:0000256" key="3">
    <source>
        <dbReference type="ARBA" id="ARBA00022741"/>
    </source>
</evidence>